<keyword evidence="2" id="KW-1185">Reference proteome</keyword>
<dbReference type="EMBL" id="CP048209">
    <property type="protein sequence ID" value="QHT61885.1"/>
    <property type="molecule type" value="Genomic_DNA"/>
</dbReference>
<organism evidence="1 2">
    <name type="scientific">Paenibacillus lycopersici</name>
    <dbReference type="NCBI Taxonomy" id="2704462"/>
    <lineage>
        <taxon>Bacteria</taxon>
        <taxon>Bacillati</taxon>
        <taxon>Bacillota</taxon>
        <taxon>Bacilli</taxon>
        <taxon>Bacillales</taxon>
        <taxon>Paenibacillaceae</taxon>
        <taxon>Paenibacillus</taxon>
    </lineage>
</organism>
<reference evidence="1 2" key="1">
    <citation type="submission" date="2020-01" db="EMBL/GenBank/DDBJ databases">
        <title>Paenibacillus sp. nov., isolated from tomato rhizosphere.</title>
        <authorList>
            <person name="Weon H.-Y."/>
            <person name="Lee S.A."/>
        </authorList>
    </citation>
    <scope>NUCLEOTIDE SEQUENCE [LARGE SCALE GENOMIC DNA]</scope>
    <source>
        <strain evidence="1 2">12200R-189</strain>
    </source>
</reference>
<dbReference type="KEGG" id="plyc:GXP70_19125"/>
<dbReference type="AlphaFoldDB" id="A0A6C0G6U8"/>
<name>A0A6C0G6U8_9BACL</name>
<sequence length="99" mass="11114">MAALPEPFSALYRVKRISDPDYPLSRDDVIWTLEFVKKKMADEAPDLHGLPQPLLLKKFQCFAEASLLLLKQRSGCGPEADRLRQCLLEVIAGLTIESS</sequence>
<proteinExistence type="predicted"/>
<gene>
    <name evidence="1" type="ORF">GXP70_19125</name>
</gene>
<evidence type="ECO:0000313" key="1">
    <source>
        <dbReference type="EMBL" id="QHT61885.1"/>
    </source>
</evidence>
<evidence type="ECO:0000313" key="2">
    <source>
        <dbReference type="Proteomes" id="UP000476064"/>
    </source>
</evidence>
<accession>A0A6C0G6U8</accession>
<protein>
    <submittedName>
        <fullName evidence="1">Uncharacterized protein</fullName>
    </submittedName>
</protein>
<dbReference type="Proteomes" id="UP000476064">
    <property type="component" value="Chromosome"/>
</dbReference>
<dbReference type="RefSeq" id="WP_162358322.1">
    <property type="nucleotide sequence ID" value="NZ_CP048209.1"/>
</dbReference>